<dbReference type="EMBL" id="GBXM01012441">
    <property type="protein sequence ID" value="JAH96136.1"/>
    <property type="molecule type" value="Transcribed_RNA"/>
</dbReference>
<reference evidence="2" key="2">
    <citation type="journal article" date="2015" name="Fish Shellfish Immunol.">
        <title>Early steps in the European eel (Anguilla anguilla)-Vibrio vulnificus interaction in the gills: Role of the RtxA13 toxin.</title>
        <authorList>
            <person name="Callol A."/>
            <person name="Pajuelo D."/>
            <person name="Ebbesson L."/>
            <person name="Teles M."/>
            <person name="MacKenzie S."/>
            <person name="Amaro C."/>
        </authorList>
    </citation>
    <scope>NUCLEOTIDE SEQUENCE</scope>
</reference>
<keyword evidence="1" id="KW-0812">Transmembrane</keyword>
<evidence type="ECO:0000256" key="1">
    <source>
        <dbReference type="SAM" id="Phobius"/>
    </source>
</evidence>
<accession>A0A0E9X0Z0</accession>
<proteinExistence type="predicted"/>
<reference evidence="2" key="1">
    <citation type="submission" date="2014-11" db="EMBL/GenBank/DDBJ databases">
        <authorList>
            <person name="Amaro Gonzalez C."/>
        </authorList>
    </citation>
    <scope>NUCLEOTIDE SEQUENCE</scope>
</reference>
<feature type="transmembrane region" description="Helical" evidence="1">
    <location>
        <begin position="30"/>
        <end position="50"/>
    </location>
</feature>
<evidence type="ECO:0000313" key="2">
    <source>
        <dbReference type="EMBL" id="JAH96136.1"/>
    </source>
</evidence>
<keyword evidence="1" id="KW-0472">Membrane</keyword>
<protein>
    <submittedName>
        <fullName evidence="2">Uncharacterized protein</fullName>
    </submittedName>
</protein>
<keyword evidence="1" id="KW-1133">Transmembrane helix</keyword>
<organism evidence="2">
    <name type="scientific">Anguilla anguilla</name>
    <name type="common">European freshwater eel</name>
    <name type="synonym">Muraena anguilla</name>
    <dbReference type="NCBI Taxonomy" id="7936"/>
    <lineage>
        <taxon>Eukaryota</taxon>
        <taxon>Metazoa</taxon>
        <taxon>Chordata</taxon>
        <taxon>Craniata</taxon>
        <taxon>Vertebrata</taxon>
        <taxon>Euteleostomi</taxon>
        <taxon>Actinopterygii</taxon>
        <taxon>Neopterygii</taxon>
        <taxon>Teleostei</taxon>
        <taxon>Anguilliformes</taxon>
        <taxon>Anguillidae</taxon>
        <taxon>Anguilla</taxon>
    </lineage>
</organism>
<name>A0A0E9X0Z0_ANGAN</name>
<dbReference type="AlphaFoldDB" id="A0A0E9X0Z0"/>
<sequence length="58" mass="6862">MIDVVVYPFPLLITFQSKGRGSFYPENDQLFLTMWISIFSCHIFLFLILFSETYAFTI</sequence>